<feature type="transmembrane region" description="Helical" evidence="1">
    <location>
        <begin position="29"/>
        <end position="47"/>
    </location>
</feature>
<accession>A0ABW2NS65</accession>
<gene>
    <name evidence="2" type="ORF">ACFQPF_17300</name>
</gene>
<keyword evidence="1" id="KW-0472">Membrane</keyword>
<dbReference type="RefSeq" id="WP_379751280.1">
    <property type="nucleotide sequence ID" value="NZ_JBHTCP010000051.1"/>
</dbReference>
<dbReference type="PANTHER" id="PTHR35335:SF1">
    <property type="entry name" value="UPF0716 PROTEIN FXSA"/>
    <property type="match status" value="1"/>
</dbReference>
<organism evidence="2 3">
    <name type="scientific">Fictibacillus iocasae</name>
    <dbReference type="NCBI Taxonomy" id="2715437"/>
    <lineage>
        <taxon>Bacteria</taxon>
        <taxon>Bacillati</taxon>
        <taxon>Bacillota</taxon>
        <taxon>Bacilli</taxon>
        <taxon>Bacillales</taxon>
        <taxon>Fictibacillaceae</taxon>
        <taxon>Fictibacillus</taxon>
    </lineage>
</organism>
<evidence type="ECO:0000313" key="3">
    <source>
        <dbReference type="Proteomes" id="UP001596549"/>
    </source>
</evidence>
<keyword evidence="1" id="KW-1133">Transmembrane helix</keyword>
<feature type="transmembrane region" description="Helical" evidence="1">
    <location>
        <begin position="67"/>
        <end position="84"/>
    </location>
</feature>
<comment type="caution">
    <text evidence="2">The sequence shown here is derived from an EMBL/GenBank/DDBJ whole genome shotgun (WGS) entry which is preliminary data.</text>
</comment>
<dbReference type="Proteomes" id="UP001596549">
    <property type="component" value="Unassembled WGS sequence"/>
</dbReference>
<dbReference type="Pfam" id="PF04186">
    <property type="entry name" value="FxsA"/>
    <property type="match status" value="1"/>
</dbReference>
<feature type="transmembrane region" description="Helical" evidence="1">
    <location>
        <begin position="5"/>
        <end position="23"/>
    </location>
</feature>
<dbReference type="InterPro" id="IPR007313">
    <property type="entry name" value="FxsA"/>
</dbReference>
<evidence type="ECO:0000256" key="1">
    <source>
        <dbReference type="SAM" id="Phobius"/>
    </source>
</evidence>
<dbReference type="NCBIfam" id="NF008528">
    <property type="entry name" value="PRK11463.1-2"/>
    <property type="match status" value="1"/>
</dbReference>
<dbReference type="PANTHER" id="PTHR35335">
    <property type="entry name" value="UPF0716 PROTEIN FXSA"/>
    <property type="match status" value="1"/>
</dbReference>
<protein>
    <submittedName>
        <fullName evidence="2">FxsA family protein</fullName>
    </submittedName>
</protein>
<proteinExistence type="predicted"/>
<keyword evidence="3" id="KW-1185">Reference proteome</keyword>
<sequence length="131" mass="14732">MFRYLLPVFIIVPAIEVGLFILAGQHIGIPVTIGLIFLTGIIGAWLAKREGMQTLLQFRTKMSRGELPGESLLDGACIIAGGALLLTPGFLTDLIGFFLLFPPIRMLVKRLMKRKMKKAYENGQFSFYWKR</sequence>
<evidence type="ECO:0000313" key="2">
    <source>
        <dbReference type="EMBL" id="MFC7373399.1"/>
    </source>
</evidence>
<keyword evidence="1" id="KW-0812">Transmembrane</keyword>
<name>A0ABW2NS65_9BACL</name>
<feature type="transmembrane region" description="Helical" evidence="1">
    <location>
        <begin position="90"/>
        <end position="108"/>
    </location>
</feature>
<dbReference type="EMBL" id="JBHTCP010000051">
    <property type="protein sequence ID" value="MFC7373399.1"/>
    <property type="molecule type" value="Genomic_DNA"/>
</dbReference>
<reference evidence="3" key="1">
    <citation type="journal article" date="2019" name="Int. J. Syst. Evol. Microbiol.">
        <title>The Global Catalogue of Microorganisms (GCM) 10K type strain sequencing project: providing services to taxonomists for standard genome sequencing and annotation.</title>
        <authorList>
            <consortium name="The Broad Institute Genomics Platform"/>
            <consortium name="The Broad Institute Genome Sequencing Center for Infectious Disease"/>
            <person name="Wu L."/>
            <person name="Ma J."/>
        </authorList>
    </citation>
    <scope>NUCLEOTIDE SEQUENCE [LARGE SCALE GENOMIC DNA]</scope>
    <source>
        <strain evidence="3">NBRC 106396</strain>
    </source>
</reference>